<name>A0AAQ0RWF6_STAXY</name>
<dbReference type="Proteomes" id="UP000285579">
    <property type="component" value="Unassembled WGS sequence"/>
</dbReference>
<dbReference type="EMBL" id="QXUI01000027">
    <property type="protein sequence ID" value="RIM90450.1"/>
    <property type="molecule type" value="Genomic_DNA"/>
</dbReference>
<dbReference type="AlphaFoldDB" id="A0AAQ0RWF6"/>
<organism evidence="1 2">
    <name type="scientific">Staphylococcus xylosus</name>
    <dbReference type="NCBI Taxonomy" id="1288"/>
    <lineage>
        <taxon>Bacteria</taxon>
        <taxon>Bacillati</taxon>
        <taxon>Bacillota</taxon>
        <taxon>Bacilli</taxon>
        <taxon>Bacillales</taxon>
        <taxon>Staphylococcaceae</taxon>
        <taxon>Staphylococcus</taxon>
    </lineage>
</organism>
<evidence type="ECO:0000313" key="2">
    <source>
        <dbReference type="Proteomes" id="UP000285579"/>
    </source>
</evidence>
<comment type="caution">
    <text evidence="1">The sequence shown here is derived from an EMBL/GenBank/DDBJ whole genome shotgun (WGS) entry which is preliminary data.</text>
</comment>
<protein>
    <submittedName>
        <fullName evidence="1">Uncharacterized protein</fullName>
    </submittedName>
</protein>
<evidence type="ECO:0000313" key="1">
    <source>
        <dbReference type="EMBL" id="RIM90450.1"/>
    </source>
</evidence>
<dbReference type="RefSeq" id="WP_119555766.1">
    <property type="nucleotide sequence ID" value="NZ_QXUI01000027.1"/>
</dbReference>
<accession>A0AAQ0RWF6</accession>
<sequence length="188" mass="22328">MNNCKAFNQICDNVKTFIEKDNVIFDENLCCSLLYTFKGESDEFEYQVYLDLIDSQIIKETSYSNCIKRFEYEKYNNWSDLAEVTKDLEFDDLYYTNMNISDLEKEVEKFQKNYREIRYKGVNIKILNANGYDNLVKMSEQNQYKECLGKYIYISNGDFICVDVLHDIACFNEEETIGKAMDWLVNIN</sequence>
<reference evidence="1 2" key="1">
    <citation type="journal article" date="2016" name="Front. Microbiol.">
        <title>Comprehensive Phylogenetic Analysis of Bovine Non-aureus Staphylococci Species Based on Whole-Genome Sequencing.</title>
        <authorList>
            <person name="Naushad S."/>
            <person name="Barkema H.W."/>
            <person name="Luby C."/>
            <person name="Condas L.A."/>
            <person name="Nobrega D.B."/>
            <person name="Carson D.A."/>
            <person name="De Buck J."/>
        </authorList>
    </citation>
    <scope>NUCLEOTIDE SEQUENCE [LARGE SCALE GENOMIC DNA]</scope>
    <source>
        <strain evidence="1 2">SNUC 1349</strain>
    </source>
</reference>
<proteinExistence type="predicted"/>
<gene>
    <name evidence="1" type="ORF">BU104_14385</name>
</gene>